<dbReference type="SUPFAM" id="SSF101898">
    <property type="entry name" value="NHL repeat"/>
    <property type="match status" value="1"/>
</dbReference>
<dbReference type="PRINTS" id="PR00313">
    <property type="entry name" value="CABNDNGRPT"/>
</dbReference>
<accession>A0ABX0Y875</accession>
<evidence type="ECO:0000256" key="1">
    <source>
        <dbReference type="ARBA" id="ARBA00004613"/>
    </source>
</evidence>
<name>A0ABX0Y875_9PSED</name>
<dbReference type="InterPro" id="IPR050557">
    <property type="entry name" value="RTX_toxin/Mannuronan_C5-epim"/>
</dbReference>
<comment type="caution">
    <text evidence="4">The sequence shown here is derived from an EMBL/GenBank/DDBJ whole genome shotgun (WGS) entry which is preliminary data.</text>
</comment>
<dbReference type="Gene3D" id="2.150.10.10">
    <property type="entry name" value="Serralysin-like metalloprotease, C-terminal"/>
    <property type="match status" value="2"/>
</dbReference>
<keyword evidence="2" id="KW-0964">Secreted</keyword>
<dbReference type="SUPFAM" id="SSF51120">
    <property type="entry name" value="beta-Roll"/>
    <property type="match status" value="2"/>
</dbReference>
<reference evidence="4 5" key="1">
    <citation type="submission" date="2020-03" db="EMBL/GenBank/DDBJ databases">
        <authorList>
            <person name="Wang L."/>
            <person name="He N."/>
            <person name="Li Y."/>
            <person name="Fang Y."/>
            <person name="Zhang F."/>
        </authorList>
    </citation>
    <scope>NUCLEOTIDE SEQUENCE [LARGE SCALE GENOMIC DNA]</scope>
    <source>
        <strain evidence="5">hsmgli-8</strain>
    </source>
</reference>
<protein>
    <submittedName>
        <fullName evidence="4">Calcium-binding protein</fullName>
    </submittedName>
</protein>
<comment type="subcellular location">
    <subcellularLocation>
        <location evidence="1">Secreted</location>
    </subcellularLocation>
</comment>
<keyword evidence="3" id="KW-0106">Calcium</keyword>
<keyword evidence="5" id="KW-1185">Reference proteome</keyword>
<dbReference type="InterPro" id="IPR013431">
    <property type="entry name" value="Delta_60_rpt"/>
</dbReference>
<sequence length="692" mass="71689">MAVYTPVSTASYTTRTAPGTVIVDVAGLNEVNQSIAVQPDGKVLVGGFSFYGGPIETYYDYSVVRLNANGTVDTSFGVSGRVVISAQVSIDEGYSLVVQPDGAIIVQSPGYVEGESTASLTRLSPDGTPDTLFNANAQASIPPGFSTDEGDLRVNADGTVLYSGGRENGASLIQLNADGTRDTRFGAGGVLNVDTGLDLYGDRHAIALPNGQVLVASAQGYGEGSHYSLIRANADGSLDDRFGDHGQVGFSADVLDDYRSDITLQADGKILLAGSNSSYGGFSLVRLNADGSYDNTFGAGGVLALDIGPGYDSPRSVTVQADGKILIAADSYLGAAAGEVVDGYGVVRLNADGSLDTTFGSQDGKVHLDGSPNVDLLEGSGDAEVLNGGAGNDVLQGGGGRDVLIGGQGADVFRFPSLEDSFRTSTGAFSDRILDFDASQDRIDLNGLGFTGLGNGHNGTLAVQVSADHRTTYLKNYDAAANGHRFEVAIDGDVAASLNTSNLLFSTVVITGTDGNDTLTGTPLNEVLRGLAGDDRLNGGRGDDVLIGGTGRDTLDGGEGKNTFVFTALTDSYRNATTSFADVIKGFEHYKDVLDVSALGFTGLGDGHNGTLQVSYSGTLDRTYVKSLEPDEAGNRFEVSLDGSYDDELRARNFNFAPTTLAKETAGTSHTAEVPQIVMLGVEHPAEHAVVA</sequence>
<dbReference type="PROSITE" id="PS00330">
    <property type="entry name" value="HEMOLYSIN_CALCIUM"/>
    <property type="match status" value="2"/>
</dbReference>
<dbReference type="PANTHER" id="PTHR38340">
    <property type="entry name" value="S-LAYER PROTEIN"/>
    <property type="match status" value="1"/>
</dbReference>
<dbReference type="Proteomes" id="UP000746535">
    <property type="component" value="Unassembled WGS sequence"/>
</dbReference>
<dbReference type="InterPro" id="IPR011049">
    <property type="entry name" value="Serralysin-like_metalloprot_C"/>
</dbReference>
<dbReference type="InterPro" id="IPR001343">
    <property type="entry name" value="Hemolysn_Ca-bd"/>
</dbReference>
<dbReference type="Pfam" id="PF17164">
    <property type="entry name" value="DUF5122"/>
    <property type="match status" value="5"/>
</dbReference>
<dbReference type="RefSeq" id="WP_168080695.1">
    <property type="nucleotide sequence ID" value="NZ_JAAVJI010000001.1"/>
</dbReference>
<dbReference type="Pfam" id="PF00353">
    <property type="entry name" value="HemolysinCabind"/>
    <property type="match status" value="3"/>
</dbReference>
<proteinExistence type="predicted"/>
<evidence type="ECO:0000256" key="3">
    <source>
        <dbReference type="ARBA" id="ARBA00022837"/>
    </source>
</evidence>
<dbReference type="InterPro" id="IPR018511">
    <property type="entry name" value="Hemolysin-typ_Ca-bd_CS"/>
</dbReference>
<evidence type="ECO:0000313" key="5">
    <source>
        <dbReference type="Proteomes" id="UP000746535"/>
    </source>
</evidence>
<dbReference type="EMBL" id="JAAVJI010000001">
    <property type="protein sequence ID" value="NJO99494.1"/>
    <property type="molecule type" value="Genomic_DNA"/>
</dbReference>
<organism evidence="4 5">
    <name type="scientific">Pseudomonas quercus</name>
    <dbReference type="NCBI Taxonomy" id="2722792"/>
    <lineage>
        <taxon>Bacteria</taxon>
        <taxon>Pseudomonadati</taxon>
        <taxon>Pseudomonadota</taxon>
        <taxon>Gammaproteobacteria</taxon>
        <taxon>Pseudomonadales</taxon>
        <taxon>Pseudomonadaceae</taxon>
        <taxon>Pseudomonas</taxon>
    </lineage>
</organism>
<dbReference type="NCBIfam" id="TIGR02608">
    <property type="entry name" value="delta_60_rpt"/>
    <property type="match status" value="6"/>
</dbReference>
<gene>
    <name evidence="4" type="ORF">HBH25_01255</name>
</gene>
<evidence type="ECO:0000256" key="2">
    <source>
        <dbReference type="ARBA" id="ARBA00022525"/>
    </source>
</evidence>
<dbReference type="Gene3D" id="2.80.10.50">
    <property type="match status" value="2"/>
</dbReference>
<dbReference type="PANTHER" id="PTHR38340:SF1">
    <property type="entry name" value="S-LAYER PROTEIN"/>
    <property type="match status" value="1"/>
</dbReference>
<evidence type="ECO:0000313" key="4">
    <source>
        <dbReference type="EMBL" id="NJO99494.1"/>
    </source>
</evidence>